<reference evidence="3" key="1">
    <citation type="journal article" date="2021" name="IMA Fungus">
        <title>Genomic characterization of three marine fungi, including Emericellopsis atlantica sp. nov. with signatures of a generalist lifestyle and marine biomass degradation.</title>
        <authorList>
            <person name="Hagestad O.C."/>
            <person name="Hou L."/>
            <person name="Andersen J.H."/>
            <person name="Hansen E.H."/>
            <person name="Altermark B."/>
            <person name="Li C."/>
            <person name="Kuhnert E."/>
            <person name="Cox R.J."/>
            <person name="Crous P.W."/>
            <person name="Spatafora J.W."/>
            <person name="Lail K."/>
            <person name="Amirebrahimi M."/>
            <person name="Lipzen A."/>
            <person name="Pangilinan J."/>
            <person name="Andreopoulos W."/>
            <person name="Hayes R.D."/>
            <person name="Ng V."/>
            <person name="Grigoriev I.V."/>
            <person name="Jackson S.A."/>
            <person name="Sutton T.D.S."/>
            <person name="Dobson A.D.W."/>
            <person name="Rama T."/>
        </authorList>
    </citation>
    <scope>NUCLEOTIDE SEQUENCE</scope>
    <source>
        <strain evidence="3">TRa3180A</strain>
    </source>
</reference>
<dbReference type="PROSITE" id="PS50802">
    <property type="entry name" value="OTU"/>
    <property type="match status" value="1"/>
</dbReference>
<protein>
    <recommendedName>
        <fullName evidence="2">OTU domain-containing protein</fullName>
    </recommendedName>
</protein>
<organism evidence="3 4">
    <name type="scientific">Calycina marina</name>
    <dbReference type="NCBI Taxonomy" id="1763456"/>
    <lineage>
        <taxon>Eukaryota</taxon>
        <taxon>Fungi</taxon>
        <taxon>Dikarya</taxon>
        <taxon>Ascomycota</taxon>
        <taxon>Pezizomycotina</taxon>
        <taxon>Leotiomycetes</taxon>
        <taxon>Helotiales</taxon>
        <taxon>Pezizellaceae</taxon>
        <taxon>Calycina</taxon>
    </lineage>
</organism>
<dbReference type="GO" id="GO:0016579">
    <property type="term" value="P:protein deubiquitination"/>
    <property type="evidence" value="ECO:0007669"/>
    <property type="project" value="TreeGrafter"/>
</dbReference>
<keyword evidence="4" id="KW-1185">Reference proteome</keyword>
<dbReference type="AlphaFoldDB" id="A0A9P7YXT5"/>
<dbReference type="PANTHER" id="PTHR12419:SF7">
    <property type="entry name" value="OTU DOMAIN-CONTAINING PROTEIN 3"/>
    <property type="match status" value="1"/>
</dbReference>
<name>A0A9P7YXT5_9HELO</name>
<evidence type="ECO:0000259" key="2">
    <source>
        <dbReference type="PROSITE" id="PS50802"/>
    </source>
</evidence>
<feature type="region of interest" description="Disordered" evidence="1">
    <location>
        <begin position="114"/>
        <end position="138"/>
    </location>
</feature>
<accession>A0A9P7YXT5</accession>
<feature type="compositionally biased region" description="Low complexity" evidence="1">
    <location>
        <begin position="119"/>
        <end position="128"/>
    </location>
</feature>
<dbReference type="SUPFAM" id="SSF54001">
    <property type="entry name" value="Cysteine proteinases"/>
    <property type="match status" value="1"/>
</dbReference>
<dbReference type="Pfam" id="PF02338">
    <property type="entry name" value="OTU"/>
    <property type="match status" value="1"/>
</dbReference>
<dbReference type="CDD" id="cd22756">
    <property type="entry name" value="OTU_OTUD3-like"/>
    <property type="match status" value="1"/>
</dbReference>
<dbReference type="Proteomes" id="UP000887226">
    <property type="component" value="Unassembled WGS sequence"/>
</dbReference>
<dbReference type="EMBL" id="MU254173">
    <property type="protein sequence ID" value="KAG9241672.1"/>
    <property type="molecule type" value="Genomic_DNA"/>
</dbReference>
<dbReference type="InterPro" id="IPR050704">
    <property type="entry name" value="Peptidase_C85-like"/>
</dbReference>
<comment type="caution">
    <text evidence="3">The sequence shown here is derived from an EMBL/GenBank/DDBJ whole genome shotgun (WGS) entry which is preliminary data.</text>
</comment>
<gene>
    <name evidence="3" type="ORF">BJ878DRAFT_519451</name>
</gene>
<dbReference type="Gene3D" id="3.90.70.80">
    <property type="match status" value="1"/>
</dbReference>
<evidence type="ECO:0000313" key="3">
    <source>
        <dbReference type="EMBL" id="KAG9241672.1"/>
    </source>
</evidence>
<dbReference type="InterPro" id="IPR003323">
    <property type="entry name" value="OTU_dom"/>
</dbReference>
<evidence type="ECO:0000256" key="1">
    <source>
        <dbReference type="SAM" id="MobiDB-lite"/>
    </source>
</evidence>
<dbReference type="PANTHER" id="PTHR12419">
    <property type="entry name" value="OTU DOMAIN CONTAINING PROTEIN"/>
    <property type="match status" value="1"/>
</dbReference>
<feature type="domain" description="OTU" evidence="2">
    <location>
        <begin position="52"/>
        <end position="218"/>
    </location>
</feature>
<dbReference type="InterPro" id="IPR038765">
    <property type="entry name" value="Papain-like_cys_pep_sf"/>
</dbReference>
<sequence length="222" mass="25388">MASGRPPRPTRKARTKNAAIVGMEHSVAKIRVIRTRSSKALEDFPLLDAEGYTIKRIKNDGNCLFRAMSDQIFDREEDYIAVRQAAVKQMRAESHEYTPFIDYRAKGMAELRRGEARGSRASSQSSFSVDEPPPTDTEKEDIWETYLTRMAKNREWGDHLEIKAIARAYNVDVKVYIQRGVESQHLGQVVFGGELGLERPITRIAFHGWRHFSSVRARLATY</sequence>
<dbReference type="OrthoDB" id="409956at2759"/>
<dbReference type="GO" id="GO:0004843">
    <property type="term" value="F:cysteine-type deubiquitinase activity"/>
    <property type="evidence" value="ECO:0007669"/>
    <property type="project" value="TreeGrafter"/>
</dbReference>
<evidence type="ECO:0000313" key="4">
    <source>
        <dbReference type="Proteomes" id="UP000887226"/>
    </source>
</evidence>
<proteinExistence type="predicted"/>